<dbReference type="InterPro" id="IPR038408">
    <property type="entry name" value="GNK2_sf"/>
</dbReference>
<keyword evidence="9" id="KW-0547">Nucleotide-binding</keyword>
<evidence type="ECO:0000256" key="14">
    <source>
        <dbReference type="ARBA" id="ARBA00023157"/>
    </source>
</evidence>
<keyword evidence="8" id="KW-0677">Repeat</keyword>
<keyword evidence="13 17" id="KW-0472">Membrane</keyword>
<dbReference type="AlphaFoldDB" id="A0ABD1MNA6"/>
<keyword evidence="5 17" id="KW-0812">Transmembrane</keyword>
<dbReference type="Pfam" id="PF07714">
    <property type="entry name" value="PK_Tyr_Ser-Thr"/>
    <property type="match status" value="1"/>
</dbReference>
<comment type="caution">
    <text evidence="20">The sequence shown here is derived from an EMBL/GenBank/DDBJ whole genome shotgun (WGS) entry which is preliminary data.</text>
</comment>
<dbReference type="Gene3D" id="3.30.430.20">
    <property type="entry name" value="Gnk2 domain, C-X8-C-X2-C motif"/>
    <property type="match status" value="2"/>
</dbReference>
<evidence type="ECO:0000256" key="2">
    <source>
        <dbReference type="ARBA" id="ARBA00022475"/>
    </source>
</evidence>
<dbReference type="InterPro" id="IPR008271">
    <property type="entry name" value="Ser/Thr_kinase_AS"/>
</dbReference>
<feature type="domain" description="Protein kinase" evidence="18">
    <location>
        <begin position="403"/>
        <end position="675"/>
    </location>
</feature>
<keyword evidence="6" id="KW-0732">Signal</keyword>
<protein>
    <recommendedName>
        <fullName evidence="22">Cysteine-rich receptor-like protein kinase 10</fullName>
    </recommendedName>
</protein>
<dbReference type="Pfam" id="PF01657">
    <property type="entry name" value="Stress-antifung"/>
    <property type="match status" value="2"/>
</dbReference>
<evidence type="ECO:0000256" key="1">
    <source>
        <dbReference type="ARBA" id="ARBA00004251"/>
    </source>
</evidence>
<dbReference type="GO" id="GO:0005524">
    <property type="term" value="F:ATP binding"/>
    <property type="evidence" value="ECO:0007669"/>
    <property type="project" value="UniProtKB-KW"/>
</dbReference>
<dbReference type="Gene3D" id="3.30.200.20">
    <property type="entry name" value="Phosphorylase Kinase, domain 1"/>
    <property type="match status" value="1"/>
</dbReference>
<keyword evidence="15" id="KW-0675">Receptor</keyword>
<evidence type="ECO:0000256" key="15">
    <source>
        <dbReference type="ARBA" id="ARBA00023170"/>
    </source>
</evidence>
<keyword evidence="7" id="KW-0430">Lectin</keyword>
<organism evidence="20 21">
    <name type="scientific">Flemingia macrophylla</name>
    <dbReference type="NCBI Taxonomy" id="520843"/>
    <lineage>
        <taxon>Eukaryota</taxon>
        <taxon>Viridiplantae</taxon>
        <taxon>Streptophyta</taxon>
        <taxon>Embryophyta</taxon>
        <taxon>Tracheophyta</taxon>
        <taxon>Spermatophyta</taxon>
        <taxon>Magnoliopsida</taxon>
        <taxon>eudicotyledons</taxon>
        <taxon>Gunneridae</taxon>
        <taxon>Pentapetalae</taxon>
        <taxon>rosids</taxon>
        <taxon>fabids</taxon>
        <taxon>Fabales</taxon>
        <taxon>Fabaceae</taxon>
        <taxon>Papilionoideae</taxon>
        <taxon>50 kb inversion clade</taxon>
        <taxon>NPAAA clade</taxon>
        <taxon>indigoferoid/millettioid clade</taxon>
        <taxon>Phaseoleae</taxon>
        <taxon>Flemingia</taxon>
    </lineage>
</organism>
<evidence type="ECO:0000256" key="17">
    <source>
        <dbReference type="SAM" id="Phobius"/>
    </source>
</evidence>
<evidence type="ECO:0000256" key="8">
    <source>
        <dbReference type="ARBA" id="ARBA00022737"/>
    </source>
</evidence>
<evidence type="ECO:0000256" key="16">
    <source>
        <dbReference type="ARBA" id="ARBA00023180"/>
    </source>
</evidence>
<dbReference type="Gene3D" id="1.10.510.10">
    <property type="entry name" value="Transferase(Phosphotransferase) domain 1"/>
    <property type="match status" value="1"/>
</dbReference>
<evidence type="ECO:0000256" key="9">
    <source>
        <dbReference type="ARBA" id="ARBA00022741"/>
    </source>
</evidence>
<dbReference type="InterPro" id="IPR021820">
    <property type="entry name" value="S-locus_recpt_kinase_C"/>
</dbReference>
<evidence type="ECO:0000256" key="4">
    <source>
        <dbReference type="ARBA" id="ARBA00022679"/>
    </source>
</evidence>
<feature type="transmembrane region" description="Helical" evidence="17">
    <location>
        <begin position="328"/>
        <end position="353"/>
    </location>
</feature>
<keyword evidence="4" id="KW-0808">Transferase</keyword>
<dbReference type="CDD" id="cd23509">
    <property type="entry name" value="Gnk2-like"/>
    <property type="match status" value="2"/>
</dbReference>
<evidence type="ECO:0000256" key="13">
    <source>
        <dbReference type="ARBA" id="ARBA00023136"/>
    </source>
</evidence>
<dbReference type="SUPFAM" id="SSF56112">
    <property type="entry name" value="Protein kinase-like (PK-like)"/>
    <property type="match status" value="1"/>
</dbReference>
<dbReference type="FunFam" id="3.30.430.20:FF:000016">
    <property type="entry name" value="Cysteine-rich receptor-like protein kinase 10"/>
    <property type="match status" value="1"/>
</dbReference>
<sequence>MRISNLPLWLVRKFTLLASSHFNKNMIIKRTSKRLTNSSYITASKVPASHNSGDCSKRRMIYQWLCIIKLISLLCFVACQNSSNTQPLDYRYACLDQSSVPPSAKYQTNLNNLISTLSSDSATSNGFGNRTSGDDDPSNMVYGLYLCRGDVNTSLCHSCVQNSSRLLKQHCPNNATAILWYPFCLLRYSNQNFFSHLTIKPRIPMFDATQNFTSAGEFDSDARVLMNGLIQMGSETLLMFGTHMFNINGTQRRYGWVQCSRDITAEECRTCLSNMLEDVENCCEEKKVWRIFSPSCIVMYETQPFLLNDAQSAAPAPQQAKNGGNTRWWITVVIVVAGIVVVSLFAKITFYFWCLKRKKDKLPVQEDGLNSMFSQDQTNQEESMNSDLPMMPMSIILNSTNNFSAQHKLGKGGFGPVYKGVLPDGRQIAVKRLSKTSVQGVEEFKNEVILIAKLQHRNLVRLLACCIEQSEKLLVYEYMPNSSLDFHLFDIEKGAHLDWKHRSNIINGIAKGLLYLHEDSRLRVIHRDLKASNILLDHQMNPKISDFGLARAFGGDERQANTIRVVGTYGYMAPEYAMEGLFSVKSDVFSFGVLLLEIISGKRNSKFYLSDQGQSLLIYAWKLWCERKGLELMDPLIEKSFVRSEVLKCMHIGLLCVQEDAADRPTMSSVVHMLASDTMSLPVPTRPAFSVGRAVTEREPSSNTSMNYSVNEVTVSEVIPR</sequence>
<evidence type="ECO:0000259" key="18">
    <source>
        <dbReference type="PROSITE" id="PS50011"/>
    </source>
</evidence>
<evidence type="ECO:0000256" key="10">
    <source>
        <dbReference type="ARBA" id="ARBA00022777"/>
    </source>
</evidence>
<keyword evidence="16" id="KW-0325">Glycoprotein</keyword>
<feature type="domain" description="Gnk2-homologous" evidence="19">
    <location>
        <begin position="200"/>
        <end position="305"/>
    </location>
</feature>
<evidence type="ECO:0000313" key="20">
    <source>
        <dbReference type="EMBL" id="KAL2337290.1"/>
    </source>
</evidence>
<name>A0ABD1MNA6_9FABA</name>
<dbReference type="PANTHER" id="PTHR27002">
    <property type="entry name" value="RECEPTOR-LIKE SERINE/THREONINE-PROTEIN KINASE SD1-8"/>
    <property type="match status" value="1"/>
</dbReference>
<evidence type="ECO:0000259" key="19">
    <source>
        <dbReference type="PROSITE" id="PS51473"/>
    </source>
</evidence>
<dbReference type="SMART" id="SM00220">
    <property type="entry name" value="S_TKc"/>
    <property type="match status" value="1"/>
</dbReference>
<keyword evidence="14" id="KW-1015">Disulfide bond</keyword>
<keyword evidence="2" id="KW-1003">Cell membrane</keyword>
<dbReference type="CDD" id="cd14066">
    <property type="entry name" value="STKc_IRAK"/>
    <property type="match status" value="1"/>
</dbReference>
<dbReference type="FunFam" id="1.10.510.10:FF:000467">
    <property type="entry name" value="Liguleless narrow1"/>
    <property type="match status" value="1"/>
</dbReference>
<keyword evidence="3" id="KW-0723">Serine/threonine-protein kinase</keyword>
<gene>
    <name evidence="20" type="ORF">Fmac_011736</name>
</gene>
<reference evidence="20 21" key="1">
    <citation type="submission" date="2024-08" db="EMBL/GenBank/DDBJ databases">
        <title>Insights into the chromosomal genome structure of Flemingia macrophylla.</title>
        <authorList>
            <person name="Ding Y."/>
            <person name="Zhao Y."/>
            <person name="Bi W."/>
            <person name="Wu M."/>
            <person name="Zhao G."/>
            <person name="Gong Y."/>
            <person name="Li W."/>
            <person name="Zhang P."/>
        </authorList>
    </citation>
    <scope>NUCLEOTIDE SEQUENCE [LARGE SCALE GENOMIC DNA]</scope>
    <source>
        <strain evidence="20">DYQJB</strain>
        <tissue evidence="20">Leaf</tissue>
    </source>
</reference>
<dbReference type="FunFam" id="3.30.430.20:FF:000009">
    <property type="entry name" value="Cysteine-rich receptor-like protein kinase 28"/>
    <property type="match status" value="1"/>
</dbReference>
<dbReference type="FunFam" id="3.30.200.20:FF:000330">
    <property type="entry name" value="G-type lectin S-receptor-like serine/threonine-protein kinase At4g03230"/>
    <property type="match status" value="1"/>
</dbReference>
<evidence type="ECO:0000256" key="11">
    <source>
        <dbReference type="ARBA" id="ARBA00022840"/>
    </source>
</evidence>
<evidence type="ECO:0000256" key="7">
    <source>
        <dbReference type="ARBA" id="ARBA00022734"/>
    </source>
</evidence>
<dbReference type="InterPro" id="IPR000719">
    <property type="entry name" value="Prot_kinase_dom"/>
</dbReference>
<keyword evidence="12 17" id="KW-1133">Transmembrane helix</keyword>
<dbReference type="PROSITE" id="PS00108">
    <property type="entry name" value="PROTEIN_KINASE_ST"/>
    <property type="match status" value="1"/>
</dbReference>
<dbReference type="PROSITE" id="PS50011">
    <property type="entry name" value="PROTEIN_KINASE_DOM"/>
    <property type="match status" value="1"/>
</dbReference>
<evidence type="ECO:0008006" key="22">
    <source>
        <dbReference type="Google" id="ProtNLM"/>
    </source>
</evidence>
<dbReference type="GO" id="GO:0030246">
    <property type="term" value="F:carbohydrate binding"/>
    <property type="evidence" value="ECO:0007669"/>
    <property type="project" value="UniProtKB-KW"/>
</dbReference>
<dbReference type="GO" id="GO:0005886">
    <property type="term" value="C:plasma membrane"/>
    <property type="evidence" value="ECO:0007669"/>
    <property type="project" value="UniProtKB-SubCell"/>
</dbReference>
<evidence type="ECO:0000256" key="3">
    <source>
        <dbReference type="ARBA" id="ARBA00022527"/>
    </source>
</evidence>
<dbReference type="InterPro" id="IPR001245">
    <property type="entry name" value="Ser-Thr/Tyr_kinase_cat_dom"/>
</dbReference>
<dbReference type="PANTHER" id="PTHR27002:SF814">
    <property type="entry name" value="CYSTEINE-RICH RECEPTOR-LIKE PROTEIN KINASE 10"/>
    <property type="match status" value="1"/>
</dbReference>
<evidence type="ECO:0000256" key="12">
    <source>
        <dbReference type="ARBA" id="ARBA00022989"/>
    </source>
</evidence>
<dbReference type="Proteomes" id="UP001603857">
    <property type="component" value="Unassembled WGS sequence"/>
</dbReference>
<evidence type="ECO:0000313" key="21">
    <source>
        <dbReference type="Proteomes" id="UP001603857"/>
    </source>
</evidence>
<dbReference type="EMBL" id="JBGMDY010000004">
    <property type="protein sequence ID" value="KAL2337290.1"/>
    <property type="molecule type" value="Genomic_DNA"/>
</dbReference>
<keyword evidence="11" id="KW-0067">ATP-binding</keyword>
<dbReference type="Pfam" id="PF11883">
    <property type="entry name" value="DUF3403"/>
    <property type="match status" value="1"/>
</dbReference>
<dbReference type="InterPro" id="IPR011009">
    <property type="entry name" value="Kinase-like_dom_sf"/>
</dbReference>
<feature type="domain" description="Gnk2-homologous" evidence="19">
    <location>
        <begin position="88"/>
        <end position="193"/>
    </location>
</feature>
<keyword evidence="10" id="KW-0418">Kinase</keyword>
<evidence type="ECO:0000256" key="6">
    <source>
        <dbReference type="ARBA" id="ARBA00022729"/>
    </source>
</evidence>
<evidence type="ECO:0000256" key="5">
    <source>
        <dbReference type="ARBA" id="ARBA00022692"/>
    </source>
</evidence>
<dbReference type="GO" id="GO:0004674">
    <property type="term" value="F:protein serine/threonine kinase activity"/>
    <property type="evidence" value="ECO:0007669"/>
    <property type="project" value="UniProtKB-KW"/>
</dbReference>
<proteinExistence type="predicted"/>
<accession>A0ABD1MNA6</accession>
<comment type="subcellular location">
    <subcellularLocation>
        <location evidence="1">Cell membrane</location>
        <topology evidence="1">Single-pass type I membrane protein</topology>
    </subcellularLocation>
</comment>
<dbReference type="InterPro" id="IPR002902">
    <property type="entry name" value="GNK2"/>
</dbReference>
<keyword evidence="21" id="KW-1185">Reference proteome</keyword>
<dbReference type="PROSITE" id="PS51473">
    <property type="entry name" value="GNK2"/>
    <property type="match status" value="2"/>
</dbReference>